<proteinExistence type="predicted"/>
<reference evidence="2 3" key="1">
    <citation type="journal article" date="2008" name="Proc. Natl. Acad. Sci. U.S.A.">
        <title>The genome of Cyanothece 51142, a unicellular diazotrophic cyanobacterium important in the marine nitrogen cycle.</title>
        <authorList>
            <person name="Welsh E.A."/>
            <person name="Liberton M."/>
            <person name="Stoeckel J."/>
            <person name="Loh T."/>
            <person name="Elvitigala T."/>
            <person name="Wang C."/>
            <person name="Wollam A."/>
            <person name="Fulton R.S."/>
            <person name="Clifton S.W."/>
            <person name="Jacobs J.M."/>
            <person name="Aurora R."/>
            <person name="Ghosh B.K."/>
            <person name="Sherman L.A."/>
            <person name="Smith R.D."/>
            <person name="Wilson R.K."/>
            <person name="Pakrasi H.B."/>
        </authorList>
    </citation>
    <scope>NUCLEOTIDE SEQUENCE [LARGE SCALE GENOMIC DNA]</scope>
    <source>
        <strain evidence="3">ATCC 51142 / BH68</strain>
    </source>
</reference>
<dbReference type="InterPro" id="IPR036465">
    <property type="entry name" value="vWFA_dom_sf"/>
</dbReference>
<dbReference type="Pfam" id="PF13519">
    <property type="entry name" value="VWA_2"/>
    <property type="match status" value="1"/>
</dbReference>
<dbReference type="OrthoDB" id="1523785at2"/>
<dbReference type="HOGENOM" id="CLU_112860_0_0_3"/>
<dbReference type="eggNOG" id="COG2304">
    <property type="taxonomic scope" value="Bacteria"/>
</dbReference>
<dbReference type="Gene3D" id="3.40.50.410">
    <property type="entry name" value="von Willebrand factor, type A domain"/>
    <property type="match status" value="1"/>
</dbReference>
<dbReference type="Proteomes" id="UP000001203">
    <property type="component" value="Chromosome circular"/>
</dbReference>
<accession>B1WY32</accession>
<dbReference type="CDD" id="cd01457">
    <property type="entry name" value="vWA_ORF176_type"/>
    <property type="match status" value="1"/>
</dbReference>
<dbReference type="PANTHER" id="PTHR34706:SF1">
    <property type="entry name" value="VWFA DOMAIN-CONTAINING PROTEIN"/>
    <property type="match status" value="1"/>
</dbReference>
<feature type="domain" description="VWFA" evidence="1">
    <location>
        <begin position="11"/>
        <end position="204"/>
    </location>
</feature>
<dbReference type="SUPFAM" id="SSF53300">
    <property type="entry name" value="vWA-like"/>
    <property type="match status" value="1"/>
</dbReference>
<keyword evidence="3" id="KW-1185">Reference proteome</keyword>
<dbReference type="SMART" id="SM00327">
    <property type="entry name" value="VWA"/>
    <property type="match status" value="1"/>
</dbReference>
<gene>
    <name evidence="2" type="ordered locus">cce_3268</name>
</gene>
<evidence type="ECO:0000313" key="3">
    <source>
        <dbReference type="Proteomes" id="UP000001203"/>
    </source>
</evidence>
<evidence type="ECO:0000259" key="1">
    <source>
        <dbReference type="PROSITE" id="PS50234"/>
    </source>
</evidence>
<dbReference type="STRING" id="43989.cce_3268"/>
<dbReference type="KEGG" id="cyt:cce_3268"/>
<sequence>MSGDSRIENRDYTLMIDKSSSMATSDGPDGKTRWQIAQESTLALAKKCEEIDPDGITVYVFSGRFRRYDNVTSDKVTKVYEENEPMGQTDLATVLQDGLNNYFERKAAGTTQANGETFIIITDGEPTDRKAVISLIMDASQKVDREDELGISFIQVGTDKNATRFYKALDDDLQSAGAKFDIVDTVTVDDMKGMSLTDVLLNALID</sequence>
<dbReference type="AlphaFoldDB" id="B1WY32"/>
<dbReference type="PANTHER" id="PTHR34706">
    <property type="entry name" value="SLR1338 PROTEIN"/>
    <property type="match status" value="1"/>
</dbReference>
<dbReference type="RefSeq" id="WP_009547595.1">
    <property type="nucleotide sequence ID" value="NC_010546.1"/>
</dbReference>
<dbReference type="PROSITE" id="PS50234">
    <property type="entry name" value="VWFA"/>
    <property type="match status" value="1"/>
</dbReference>
<dbReference type="EMBL" id="CP000806">
    <property type="protein sequence ID" value="ACB52616.1"/>
    <property type="molecule type" value="Genomic_DNA"/>
</dbReference>
<name>B1WY32_CROS5</name>
<dbReference type="InterPro" id="IPR002035">
    <property type="entry name" value="VWF_A"/>
</dbReference>
<protein>
    <recommendedName>
        <fullName evidence="1">VWFA domain-containing protein</fullName>
    </recommendedName>
</protein>
<organism evidence="2 3">
    <name type="scientific">Crocosphaera subtropica (strain ATCC 51142 / BH68)</name>
    <name type="common">Cyanothece sp. (strain ATCC 51142)</name>
    <dbReference type="NCBI Taxonomy" id="43989"/>
    <lineage>
        <taxon>Bacteria</taxon>
        <taxon>Bacillati</taxon>
        <taxon>Cyanobacteriota</taxon>
        <taxon>Cyanophyceae</taxon>
        <taxon>Oscillatoriophycideae</taxon>
        <taxon>Chroococcales</taxon>
        <taxon>Aphanothecaceae</taxon>
        <taxon>Crocosphaera</taxon>
        <taxon>Crocosphaera subtropica</taxon>
    </lineage>
</organism>
<evidence type="ECO:0000313" key="2">
    <source>
        <dbReference type="EMBL" id="ACB52616.1"/>
    </source>
</evidence>